<dbReference type="AlphaFoldDB" id="A0A1U9LC91"/>
<accession>A0A1U9LC91</accession>
<sequence>MIFINDAFGMGLFTHLKTISYKKYWVFLWLLSGRQDVFHDSRDKKTGKIRPQETHPLIAGS</sequence>
<protein>
    <submittedName>
        <fullName evidence="2">Uncharacterized protein</fullName>
    </submittedName>
</protein>
<gene>
    <name evidence="2" type="ORF">A0U91_02615</name>
</gene>
<reference evidence="2 3" key="1">
    <citation type="submission" date="2016-03" db="EMBL/GenBank/DDBJ databases">
        <title>Acetic acid bacteria sequencing.</title>
        <authorList>
            <person name="Brandt J."/>
            <person name="Jakob F."/>
            <person name="Vogel R.F."/>
        </authorList>
    </citation>
    <scope>NUCLEOTIDE SEQUENCE [LARGE SCALE GENOMIC DNA]</scope>
    <source>
        <strain evidence="2 3">TMW2.1084</strain>
    </source>
</reference>
<dbReference type="RefSeq" id="WP_077930013.1">
    <property type="nucleotide sequence ID" value="NZ_CP014687.1"/>
</dbReference>
<dbReference type="KEGG" id="aper:A0U91_02615"/>
<proteinExistence type="predicted"/>
<dbReference type="STRING" id="1076596.A0U91_02615"/>
<evidence type="ECO:0000256" key="1">
    <source>
        <dbReference type="SAM" id="MobiDB-lite"/>
    </source>
</evidence>
<name>A0A1U9LC91_9PROT</name>
<dbReference type="Proteomes" id="UP000189055">
    <property type="component" value="Chromosome"/>
</dbReference>
<feature type="compositionally biased region" description="Basic and acidic residues" evidence="1">
    <location>
        <begin position="42"/>
        <end position="53"/>
    </location>
</feature>
<organism evidence="2 3">
    <name type="scientific">Acetobacter persici</name>
    <dbReference type="NCBI Taxonomy" id="1076596"/>
    <lineage>
        <taxon>Bacteria</taxon>
        <taxon>Pseudomonadati</taxon>
        <taxon>Pseudomonadota</taxon>
        <taxon>Alphaproteobacteria</taxon>
        <taxon>Acetobacterales</taxon>
        <taxon>Acetobacteraceae</taxon>
        <taxon>Acetobacter</taxon>
    </lineage>
</organism>
<feature type="region of interest" description="Disordered" evidence="1">
    <location>
        <begin position="42"/>
        <end position="61"/>
    </location>
</feature>
<evidence type="ECO:0000313" key="3">
    <source>
        <dbReference type="Proteomes" id="UP000189055"/>
    </source>
</evidence>
<evidence type="ECO:0000313" key="2">
    <source>
        <dbReference type="EMBL" id="AQT04083.1"/>
    </source>
</evidence>
<dbReference type="EMBL" id="CP014687">
    <property type="protein sequence ID" value="AQT04083.1"/>
    <property type="molecule type" value="Genomic_DNA"/>
</dbReference>